<reference evidence="2 3" key="1">
    <citation type="journal article" date="2008" name="Nature">
        <title>The genome of the model beetle and pest Tribolium castaneum.</title>
        <authorList>
            <consortium name="Tribolium Genome Sequencing Consortium"/>
            <person name="Richards S."/>
            <person name="Gibbs R.A."/>
            <person name="Weinstock G.M."/>
            <person name="Brown S.J."/>
            <person name="Denell R."/>
            <person name="Beeman R.W."/>
            <person name="Gibbs R."/>
            <person name="Beeman R.W."/>
            <person name="Brown S.J."/>
            <person name="Bucher G."/>
            <person name="Friedrich M."/>
            <person name="Grimmelikhuijzen C.J."/>
            <person name="Klingler M."/>
            <person name="Lorenzen M."/>
            <person name="Richards S."/>
            <person name="Roth S."/>
            <person name="Schroder R."/>
            <person name="Tautz D."/>
            <person name="Zdobnov E.M."/>
            <person name="Muzny D."/>
            <person name="Gibbs R.A."/>
            <person name="Weinstock G.M."/>
            <person name="Attaway T."/>
            <person name="Bell S."/>
            <person name="Buhay C.J."/>
            <person name="Chandrabose M.N."/>
            <person name="Chavez D."/>
            <person name="Clerk-Blankenburg K.P."/>
            <person name="Cree A."/>
            <person name="Dao M."/>
            <person name="Davis C."/>
            <person name="Chacko J."/>
            <person name="Dinh H."/>
            <person name="Dugan-Rocha S."/>
            <person name="Fowler G."/>
            <person name="Garner T.T."/>
            <person name="Garnes J."/>
            <person name="Gnirke A."/>
            <person name="Hawes A."/>
            <person name="Hernandez J."/>
            <person name="Hines S."/>
            <person name="Holder M."/>
            <person name="Hume J."/>
            <person name="Jhangiani S.N."/>
            <person name="Joshi V."/>
            <person name="Khan Z.M."/>
            <person name="Jackson L."/>
            <person name="Kovar C."/>
            <person name="Kowis A."/>
            <person name="Lee S."/>
            <person name="Lewis L.R."/>
            <person name="Margolis J."/>
            <person name="Morgan M."/>
            <person name="Nazareth L.V."/>
            <person name="Nguyen N."/>
            <person name="Okwuonu G."/>
            <person name="Parker D."/>
            <person name="Richards S."/>
            <person name="Ruiz S.J."/>
            <person name="Santibanez J."/>
            <person name="Savard J."/>
            <person name="Scherer S.E."/>
            <person name="Schneider B."/>
            <person name="Sodergren E."/>
            <person name="Tautz D."/>
            <person name="Vattahil S."/>
            <person name="Villasana D."/>
            <person name="White C.S."/>
            <person name="Wright R."/>
            <person name="Park Y."/>
            <person name="Beeman R.W."/>
            <person name="Lord J."/>
            <person name="Oppert B."/>
            <person name="Lorenzen M."/>
            <person name="Brown S."/>
            <person name="Wang L."/>
            <person name="Savard J."/>
            <person name="Tautz D."/>
            <person name="Richards S."/>
            <person name="Weinstock G."/>
            <person name="Gibbs R.A."/>
            <person name="Liu Y."/>
            <person name="Worley K."/>
            <person name="Weinstock G."/>
            <person name="Elsik C.G."/>
            <person name="Reese J.T."/>
            <person name="Elhaik E."/>
            <person name="Landan G."/>
            <person name="Graur D."/>
            <person name="Arensburger P."/>
            <person name="Atkinson P."/>
            <person name="Beeman R.W."/>
            <person name="Beidler J."/>
            <person name="Brown S.J."/>
            <person name="Demuth J.P."/>
            <person name="Drury D.W."/>
            <person name="Du Y.Z."/>
            <person name="Fujiwara H."/>
            <person name="Lorenzen M."/>
            <person name="Maselli V."/>
            <person name="Osanai M."/>
            <person name="Park Y."/>
            <person name="Robertson H.M."/>
            <person name="Tu Z."/>
            <person name="Wang J.J."/>
            <person name="Wang S."/>
            <person name="Richards S."/>
            <person name="Song H."/>
            <person name="Zhang L."/>
            <person name="Sodergren E."/>
            <person name="Werner D."/>
            <person name="Stanke M."/>
            <person name="Morgenstern B."/>
            <person name="Solovyev V."/>
            <person name="Kosarev P."/>
            <person name="Brown G."/>
            <person name="Chen H.C."/>
            <person name="Ermolaeva O."/>
            <person name="Hlavina W."/>
            <person name="Kapustin Y."/>
            <person name="Kiryutin B."/>
            <person name="Kitts P."/>
            <person name="Maglott D."/>
            <person name="Pruitt K."/>
            <person name="Sapojnikov V."/>
            <person name="Souvorov A."/>
            <person name="Mackey A.J."/>
            <person name="Waterhouse R.M."/>
            <person name="Wyder S."/>
            <person name="Zdobnov E.M."/>
            <person name="Zdobnov E.M."/>
            <person name="Wyder S."/>
            <person name="Kriventseva E.V."/>
            <person name="Kadowaki T."/>
            <person name="Bork P."/>
            <person name="Aranda M."/>
            <person name="Bao R."/>
            <person name="Beermann A."/>
            <person name="Berns N."/>
            <person name="Bolognesi R."/>
            <person name="Bonneton F."/>
            <person name="Bopp D."/>
            <person name="Brown S.J."/>
            <person name="Bucher G."/>
            <person name="Butts T."/>
            <person name="Chaumot A."/>
            <person name="Denell R.E."/>
            <person name="Ferrier D.E."/>
            <person name="Friedrich M."/>
            <person name="Gordon C.M."/>
            <person name="Jindra M."/>
            <person name="Klingler M."/>
            <person name="Lan Q."/>
            <person name="Lattorff H.M."/>
            <person name="Laudet V."/>
            <person name="von Levetsow C."/>
            <person name="Liu Z."/>
            <person name="Lutz R."/>
            <person name="Lynch J.A."/>
            <person name="da Fonseca R.N."/>
            <person name="Posnien N."/>
            <person name="Reuter R."/>
            <person name="Roth S."/>
            <person name="Savard J."/>
            <person name="Schinko J.B."/>
            <person name="Schmitt C."/>
            <person name="Schoppmeier M."/>
            <person name="Schroder R."/>
            <person name="Shippy T.D."/>
            <person name="Simonnet F."/>
            <person name="Marques-Souza H."/>
            <person name="Tautz D."/>
            <person name="Tomoyasu Y."/>
            <person name="Trauner J."/>
            <person name="Van der Zee M."/>
            <person name="Vervoort M."/>
            <person name="Wittkopp N."/>
            <person name="Wimmer E.A."/>
            <person name="Yang X."/>
            <person name="Jones A.K."/>
            <person name="Sattelle D.B."/>
            <person name="Ebert P.R."/>
            <person name="Nelson D."/>
            <person name="Scott J.G."/>
            <person name="Beeman R.W."/>
            <person name="Muthukrishnan S."/>
            <person name="Kramer K.J."/>
            <person name="Arakane Y."/>
            <person name="Beeman R.W."/>
            <person name="Zhu Q."/>
            <person name="Hogenkamp D."/>
            <person name="Dixit R."/>
            <person name="Oppert B."/>
            <person name="Jiang H."/>
            <person name="Zou Z."/>
            <person name="Marshall J."/>
            <person name="Elpidina E."/>
            <person name="Vinokurov K."/>
            <person name="Oppert C."/>
            <person name="Zou Z."/>
            <person name="Evans J."/>
            <person name="Lu Z."/>
            <person name="Zhao P."/>
            <person name="Sumathipala N."/>
            <person name="Altincicek B."/>
            <person name="Vilcinskas A."/>
            <person name="Williams M."/>
            <person name="Hultmark D."/>
            <person name="Hetru C."/>
            <person name="Jiang H."/>
            <person name="Grimmelikhuijzen C.J."/>
            <person name="Hauser F."/>
            <person name="Cazzamali G."/>
            <person name="Williamson M."/>
            <person name="Park Y."/>
            <person name="Li B."/>
            <person name="Tanaka Y."/>
            <person name="Predel R."/>
            <person name="Neupert S."/>
            <person name="Schachtner J."/>
            <person name="Verleyen P."/>
            <person name="Raible F."/>
            <person name="Bork P."/>
            <person name="Friedrich M."/>
            <person name="Walden K.K."/>
            <person name="Robertson H.M."/>
            <person name="Angeli S."/>
            <person name="Foret S."/>
            <person name="Bucher G."/>
            <person name="Schuetz S."/>
            <person name="Maleszka R."/>
            <person name="Wimmer E.A."/>
            <person name="Beeman R.W."/>
            <person name="Lorenzen M."/>
            <person name="Tomoyasu Y."/>
            <person name="Miller S.C."/>
            <person name="Grossmann D."/>
            <person name="Bucher G."/>
        </authorList>
    </citation>
    <scope>NUCLEOTIDE SEQUENCE [LARGE SCALE GENOMIC DNA]</scope>
    <source>
        <strain evidence="2 3">Georgia GA2</strain>
    </source>
</reference>
<feature type="compositionally biased region" description="Low complexity" evidence="1">
    <location>
        <begin position="48"/>
        <end position="63"/>
    </location>
</feature>
<reference evidence="2 3" key="2">
    <citation type="journal article" date="2010" name="Nucleic Acids Res.">
        <title>BeetleBase in 2010: revisions to provide comprehensive genomic information for Tribolium castaneum.</title>
        <authorList>
            <person name="Kim H.S."/>
            <person name="Murphy T."/>
            <person name="Xia J."/>
            <person name="Caragea D."/>
            <person name="Park Y."/>
            <person name="Beeman R.W."/>
            <person name="Lorenzen M.D."/>
            <person name="Butcher S."/>
            <person name="Manak J.R."/>
            <person name="Brown S.J."/>
        </authorList>
    </citation>
    <scope>GENOME REANNOTATION</scope>
    <source>
        <strain evidence="2 3">Georgia GA2</strain>
    </source>
</reference>
<evidence type="ECO:0000256" key="1">
    <source>
        <dbReference type="SAM" id="MobiDB-lite"/>
    </source>
</evidence>
<accession>A0A139WP88</accession>
<dbReference type="EMBL" id="KQ971307">
    <property type="protein sequence ID" value="KYB29676.1"/>
    <property type="molecule type" value="Genomic_DNA"/>
</dbReference>
<dbReference type="InParanoid" id="A0A139WP88"/>
<sequence length="72" mass="7689">MSSEQTSPPKADEKKKMDPGWNDPPMLNYSATNPPPKSRITNKRIAFPISGPSSSAPPTTSQSAPPPCPPKD</sequence>
<dbReference type="Proteomes" id="UP000007266">
    <property type="component" value="Linkage group 1"/>
</dbReference>
<proteinExistence type="predicted"/>
<organism evidence="2 3">
    <name type="scientific">Tribolium castaneum</name>
    <name type="common">Red flour beetle</name>
    <dbReference type="NCBI Taxonomy" id="7070"/>
    <lineage>
        <taxon>Eukaryota</taxon>
        <taxon>Metazoa</taxon>
        <taxon>Ecdysozoa</taxon>
        <taxon>Arthropoda</taxon>
        <taxon>Hexapoda</taxon>
        <taxon>Insecta</taxon>
        <taxon>Pterygota</taxon>
        <taxon>Neoptera</taxon>
        <taxon>Endopterygota</taxon>
        <taxon>Coleoptera</taxon>
        <taxon>Polyphaga</taxon>
        <taxon>Cucujiformia</taxon>
        <taxon>Tenebrionidae</taxon>
        <taxon>Tenebrionidae incertae sedis</taxon>
        <taxon>Tribolium</taxon>
    </lineage>
</organism>
<gene>
    <name evidence="2" type="primary">AUGUSTUS-3.0.2_34213</name>
    <name evidence="2" type="ORF">TcasGA2_TC034213</name>
</gene>
<dbReference type="AlphaFoldDB" id="A0A139WP88"/>
<keyword evidence="3" id="KW-1185">Reference proteome</keyword>
<protein>
    <submittedName>
        <fullName evidence="2">Uncharacterized protein</fullName>
    </submittedName>
</protein>
<name>A0A139WP88_TRICA</name>
<feature type="region of interest" description="Disordered" evidence="1">
    <location>
        <begin position="1"/>
        <end position="72"/>
    </location>
</feature>
<evidence type="ECO:0000313" key="3">
    <source>
        <dbReference type="Proteomes" id="UP000007266"/>
    </source>
</evidence>
<evidence type="ECO:0000313" key="2">
    <source>
        <dbReference type="EMBL" id="KYB29676.1"/>
    </source>
</evidence>